<keyword evidence="1" id="KW-0472">Membrane</keyword>
<dbReference type="Gene3D" id="2.60.120.650">
    <property type="entry name" value="Cupin"/>
    <property type="match status" value="2"/>
</dbReference>
<reference evidence="3" key="1">
    <citation type="journal article" date="2020" name="Nature">
        <title>Giant virus diversity and host interactions through global metagenomics.</title>
        <authorList>
            <person name="Schulz F."/>
            <person name="Roux S."/>
            <person name="Paez-Espino D."/>
            <person name="Jungbluth S."/>
            <person name="Walsh D.A."/>
            <person name="Denef V.J."/>
            <person name="McMahon K.D."/>
            <person name="Konstantinidis K.T."/>
            <person name="Eloe-Fadrosh E.A."/>
            <person name="Kyrpides N.C."/>
            <person name="Woyke T."/>
        </authorList>
    </citation>
    <scope>NUCLEOTIDE SEQUENCE</scope>
    <source>
        <strain evidence="3">GVMAG-S-3300013014-113</strain>
    </source>
</reference>
<keyword evidence="1" id="KW-1133">Transmembrane helix</keyword>
<accession>A0A6C0KTX2</accession>
<dbReference type="SUPFAM" id="SSF51197">
    <property type="entry name" value="Clavaminate synthase-like"/>
    <property type="match status" value="2"/>
</dbReference>
<name>A0A6C0KTX2_9ZZZZ</name>
<protein>
    <recommendedName>
        <fullName evidence="2">JmjC domain-containing protein</fullName>
    </recommendedName>
</protein>
<feature type="transmembrane region" description="Helical" evidence="1">
    <location>
        <begin position="7"/>
        <end position="29"/>
    </location>
</feature>
<evidence type="ECO:0000256" key="1">
    <source>
        <dbReference type="SAM" id="Phobius"/>
    </source>
</evidence>
<sequence length="554" mass="65515">MKLKNVIISIILLIIFFIIAIVAFSYYYVTLDINNNRHLTRSYNYAHFSKINSWNYFLFPSLLLTSPKRYVLREGESLFIPKKWWHWIVTPTKTTAINFWFEHIIASNVPAKINDLYNFEDQRKIYEQIIQYIKEEQKHYIWDSSNHFGSNGLLYSGEAFLNEDKNNRYLLTLAGYGSNLNNENIKKKLTKWIELPDVLKTSAINQEKPVIDINLWISSNYHDTGLHYDDNDGILYVLKGEKHITLFPPNDSKYLVPYDITPNYAKVAPLFMKYNEYYIVKENSGLVPCKVGNSNSRLPCEMILYQSLICFAKYTNVLTTVQKIYDNKSDPLKKLVWGCKKQDDVYRWEIYNYHYDQYNNTIINKTDWRAIVLNENSISRKIAIIMNNKKTIINSIDILNSVECLNNQHHSYEMCKNMTGLILPFYGNGYDIINNKKQKVSTFIYDNYESLIKNGETYCCELKLDYNNKVKELLQKYRATDMCLWNKKGDYFIQWLGISIDDFIHFLVENHYGQCFINHIIENRNKYEYLAHEITIVYDKVSLSPYRSGFYGCL</sequence>
<feature type="domain" description="JmjC" evidence="2">
    <location>
        <begin position="1"/>
        <end position="118"/>
    </location>
</feature>
<dbReference type="AlphaFoldDB" id="A0A6C0KTX2"/>
<proteinExistence type="predicted"/>
<dbReference type="InterPro" id="IPR003347">
    <property type="entry name" value="JmjC_dom"/>
</dbReference>
<dbReference type="PROSITE" id="PS51184">
    <property type="entry name" value="JMJC"/>
    <property type="match status" value="1"/>
</dbReference>
<organism evidence="3">
    <name type="scientific">viral metagenome</name>
    <dbReference type="NCBI Taxonomy" id="1070528"/>
    <lineage>
        <taxon>unclassified sequences</taxon>
        <taxon>metagenomes</taxon>
        <taxon>organismal metagenomes</taxon>
    </lineage>
</organism>
<dbReference type="InterPro" id="IPR041667">
    <property type="entry name" value="Cupin_8"/>
</dbReference>
<dbReference type="PANTHER" id="PTHR12461">
    <property type="entry name" value="HYPOXIA-INDUCIBLE FACTOR 1 ALPHA INHIBITOR-RELATED"/>
    <property type="match status" value="1"/>
</dbReference>
<dbReference type="Pfam" id="PF13621">
    <property type="entry name" value="Cupin_8"/>
    <property type="match status" value="2"/>
</dbReference>
<evidence type="ECO:0000259" key="2">
    <source>
        <dbReference type="PROSITE" id="PS51184"/>
    </source>
</evidence>
<dbReference type="EMBL" id="MN740955">
    <property type="protein sequence ID" value="QHU19788.1"/>
    <property type="molecule type" value="Genomic_DNA"/>
</dbReference>
<keyword evidence="1" id="KW-0812">Transmembrane</keyword>
<evidence type="ECO:0000313" key="3">
    <source>
        <dbReference type="EMBL" id="QHU19788.1"/>
    </source>
</evidence>
<dbReference type="PANTHER" id="PTHR12461:SF105">
    <property type="entry name" value="HYPOXIA-INDUCIBLE FACTOR 1-ALPHA INHIBITOR"/>
    <property type="match status" value="1"/>
</dbReference>